<gene>
    <name evidence="2" type="ORF">HNR25_002503</name>
</gene>
<comment type="caution">
    <text evidence="2">The sequence shown here is derived from an EMBL/GenBank/DDBJ whole genome shotgun (WGS) entry which is preliminary data.</text>
</comment>
<evidence type="ECO:0008006" key="4">
    <source>
        <dbReference type="Google" id="ProtNLM"/>
    </source>
</evidence>
<keyword evidence="1" id="KW-0812">Transmembrane</keyword>
<keyword evidence="1" id="KW-1133">Transmembrane helix</keyword>
<feature type="transmembrane region" description="Helical" evidence="1">
    <location>
        <begin position="54"/>
        <end position="74"/>
    </location>
</feature>
<keyword evidence="3" id="KW-1185">Reference proteome</keyword>
<dbReference type="Pfam" id="PF10935">
    <property type="entry name" value="DUF2637"/>
    <property type="match status" value="1"/>
</dbReference>
<accession>A0A841E7C1</accession>
<dbReference type="EMBL" id="JACHLY010000001">
    <property type="protein sequence ID" value="MBB5998752.1"/>
    <property type="molecule type" value="Genomic_DNA"/>
</dbReference>
<organism evidence="2 3">
    <name type="scientific">Streptomonospora salina</name>
    <dbReference type="NCBI Taxonomy" id="104205"/>
    <lineage>
        <taxon>Bacteria</taxon>
        <taxon>Bacillati</taxon>
        <taxon>Actinomycetota</taxon>
        <taxon>Actinomycetes</taxon>
        <taxon>Streptosporangiales</taxon>
        <taxon>Nocardiopsidaceae</taxon>
        <taxon>Streptomonospora</taxon>
    </lineage>
</organism>
<protein>
    <recommendedName>
        <fullName evidence="4">DUF2637 domain-containing protein</fullName>
    </recommendedName>
</protein>
<sequence length="204" mass="22168">MGAKSLDKNGGRLRADRLIRESTKLVVCGVSAVAAVVSYRHAYAVVTQYGESGLTAWMIPLTIDGLVYASSMVILDAARHNLRAPVLAWCLLWVGILATLAANVAHGIQNGVVGAVVAAWPAIALVGCYEMMMWLVRARSEGSPEAQASLDVDERAAEVYRTSLADGQRLSERRLAEMFSTPQTPRSRRWARKIIKEVDAEDGE</sequence>
<evidence type="ECO:0000313" key="2">
    <source>
        <dbReference type="EMBL" id="MBB5998752.1"/>
    </source>
</evidence>
<feature type="transmembrane region" description="Helical" evidence="1">
    <location>
        <begin position="86"/>
        <end position="105"/>
    </location>
</feature>
<proteinExistence type="predicted"/>
<keyword evidence="1" id="KW-0472">Membrane</keyword>
<name>A0A841E7C1_9ACTN</name>
<reference evidence="2 3" key="1">
    <citation type="submission" date="2020-08" db="EMBL/GenBank/DDBJ databases">
        <title>Sequencing the genomes of 1000 actinobacteria strains.</title>
        <authorList>
            <person name="Klenk H.-P."/>
        </authorList>
    </citation>
    <scope>NUCLEOTIDE SEQUENCE [LARGE SCALE GENOMIC DNA]</scope>
    <source>
        <strain evidence="2 3">DSM 44593</strain>
    </source>
</reference>
<evidence type="ECO:0000256" key="1">
    <source>
        <dbReference type="SAM" id="Phobius"/>
    </source>
</evidence>
<dbReference type="RefSeq" id="WP_184635220.1">
    <property type="nucleotide sequence ID" value="NZ_BAABKT010000013.1"/>
</dbReference>
<evidence type="ECO:0000313" key="3">
    <source>
        <dbReference type="Proteomes" id="UP000578077"/>
    </source>
</evidence>
<feature type="transmembrane region" description="Helical" evidence="1">
    <location>
        <begin position="21"/>
        <end position="42"/>
    </location>
</feature>
<dbReference type="Proteomes" id="UP000578077">
    <property type="component" value="Unassembled WGS sequence"/>
</dbReference>
<dbReference type="AlphaFoldDB" id="A0A841E7C1"/>
<feature type="transmembrane region" description="Helical" evidence="1">
    <location>
        <begin position="111"/>
        <end position="129"/>
    </location>
</feature>
<dbReference type="InterPro" id="IPR021235">
    <property type="entry name" value="DUF2637"/>
</dbReference>